<dbReference type="InterPro" id="IPR005302">
    <property type="entry name" value="MoCF_Sase_C"/>
</dbReference>
<dbReference type="GO" id="GO:0003824">
    <property type="term" value="F:catalytic activity"/>
    <property type="evidence" value="ECO:0007669"/>
    <property type="project" value="InterPro"/>
</dbReference>
<dbReference type="PROSITE" id="PS51340">
    <property type="entry name" value="MOSC"/>
    <property type="match status" value="1"/>
</dbReference>
<dbReference type="Pfam" id="PF03473">
    <property type="entry name" value="MOSC"/>
    <property type="match status" value="1"/>
</dbReference>
<evidence type="ECO:0000259" key="2">
    <source>
        <dbReference type="PROSITE" id="PS51340"/>
    </source>
</evidence>
<dbReference type="EMBL" id="HF936161">
    <property type="protein sequence ID" value="CCX15268.1"/>
    <property type="molecule type" value="Genomic_DNA"/>
</dbReference>
<dbReference type="Proteomes" id="UP000018144">
    <property type="component" value="Unassembled WGS sequence"/>
</dbReference>
<dbReference type="OrthoDB" id="17255at2759"/>
<keyword evidence="1" id="KW-0175">Coiled coil</keyword>
<dbReference type="GO" id="GO:0030151">
    <property type="term" value="F:molybdenum ion binding"/>
    <property type="evidence" value="ECO:0007669"/>
    <property type="project" value="InterPro"/>
</dbReference>
<gene>
    <name evidence="3" type="ORF">PCON_01543</name>
</gene>
<evidence type="ECO:0000313" key="4">
    <source>
        <dbReference type="Proteomes" id="UP000018144"/>
    </source>
</evidence>
<dbReference type="SUPFAM" id="SSF141673">
    <property type="entry name" value="MOSC N-terminal domain-like"/>
    <property type="match status" value="1"/>
</dbReference>
<dbReference type="InterPro" id="IPR005303">
    <property type="entry name" value="MOCOS_middle"/>
</dbReference>
<evidence type="ECO:0000256" key="1">
    <source>
        <dbReference type="SAM" id="Coils"/>
    </source>
</evidence>
<dbReference type="eggNOG" id="KOG2362">
    <property type="taxonomic scope" value="Eukaryota"/>
</dbReference>
<dbReference type="AlphaFoldDB" id="U4LGJ5"/>
<proteinExistence type="predicted"/>
<dbReference type="STRING" id="1076935.U4LGJ5"/>
<name>U4LGJ5_PYROM</name>
<dbReference type="InterPro" id="IPR011037">
    <property type="entry name" value="Pyrv_Knase-like_insert_dom_sf"/>
</dbReference>
<evidence type="ECO:0000313" key="3">
    <source>
        <dbReference type="EMBL" id="CCX15268.1"/>
    </source>
</evidence>
<dbReference type="GO" id="GO:0030170">
    <property type="term" value="F:pyridoxal phosphate binding"/>
    <property type="evidence" value="ECO:0007669"/>
    <property type="project" value="InterPro"/>
</dbReference>
<dbReference type="OMA" id="PHFPEMA"/>
<reference evidence="3 4" key="1">
    <citation type="journal article" date="2013" name="PLoS Genet.">
        <title>The genome and development-dependent transcriptomes of Pyronema confluens: a window into fungal evolution.</title>
        <authorList>
            <person name="Traeger S."/>
            <person name="Altegoer F."/>
            <person name="Freitag M."/>
            <person name="Gabaldon T."/>
            <person name="Kempken F."/>
            <person name="Kumar A."/>
            <person name="Marcet-Houben M."/>
            <person name="Poggeler S."/>
            <person name="Stajich J.E."/>
            <person name="Nowrousian M."/>
        </authorList>
    </citation>
    <scope>NUCLEOTIDE SEQUENCE [LARGE SCALE GENOMIC DNA]</scope>
    <source>
        <strain evidence="4">CBS 100304</strain>
        <tissue evidence="3">Vegetative mycelium</tissue>
    </source>
</reference>
<sequence>MYISSLYIHPIKSLLPIAINETSVNTLGFPHDRTFALLRQSTGQTLHIGQVSQLCLFSVELDGSEALIVRFNPTGDTLRLPLVPKLGREIEVRMHNSPCTSFHVSDAADSFFSQHLGFEATLVFLGNSSRDVLGNVAPPPSGIWSLLGYKPEGKITFADCAPLLVTTSASLEEVSKRCGEGVDVRKFRPNVVVSPDSDDEEEMAAFEEDYWAGLEMGEGVNIELTANCARCSSVNVDFSTGGLVEKEKQPLKMMQKDRRVDPGMKYSPVFGRYGFLGAARGDKELFLKVGDKVKITQKNKERTEFCKFPVPCVEICVDFWNRLAGTIDCFMMLTATMNQLIEDTEREIAQLQEKLQLLHERAAQKTTFETQEQQTPTPQISDRPKSVITECRCARKVSKQTDPLVRVREDQKRRIIATGKSLYSINKEIEFFLTDRENSFNFISKPFGEHKPSVTNY</sequence>
<organism evidence="3 4">
    <name type="scientific">Pyronema omphalodes (strain CBS 100304)</name>
    <name type="common">Pyronema confluens</name>
    <dbReference type="NCBI Taxonomy" id="1076935"/>
    <lineage>
        <taxon>Eukaryota</taxon>
        <taxon>Fungi</taxon>
        <taxon>Dikarya</taxon>
        <taxon>Ascomycota</taxon>
        <taxon>Pezizomycotina</taxon>
        <taxon>Pezizomycetes</taxon>
        <taxon>Pezizales</taxon>
        <taxon>Pyronemataceae</taxon>
        <taxon>Pyronema</taxon>
    </lineage>
</organism>
<keyword evidence="4" id="KW-1185">Reference proteome</keyword>
<dbReference type="SUPFAM" id="SSF50800">
    <property type="entry name" value="PK beta-barrel domain-like"/>
    <property type="match status" value="1"/>
</dbReference>
<feature type="domain" description="MOSC" evidence="2">
    <location>
        <begin position="130"/>
        <end position="296"/>
    </location>
</feature>
<protein>
    <submittedName>
        <fullName evidence="3">Similar to MOSC domain-containing protein 1, mitochondrial acc. no. Q5VT66</fullName>
    </submittedName>
</protein>
<feature type="coiled-coil region" evidence="1">
    <location>
        <begin position="334"/>
        <end position="361"/>
    </location>
</feature>
<dbReference type="Pfam" id="PF03476">
    <property type="entry name" value="MOSC_N"/>
    <property type="match status" value="1"/>
</dbReference>
<accession>U4LGJ5</accession>